<dbReference type="InterPro" id="IPR006315">
    <property type="entry name" value="OM_autotransptr_brl_dom"/>
</dbReference>
<accession>A0ABS5YH63</accession>
<dbReference type="Gene3D" id="2.40.128.130">
    <property type="entry name" value="Autotransporter beta-domain"/>
    <property type="match status" value="1"/>
</dbReference>
<evidence type="ECO:0000313" key="1">
    <source>
        <dbReference type="EMBL" id="MBT9433166.1"/>
    </source>
</evidence>
<gene>
    <name evidence="1" type="ORF">JZM24_15485</name>
</gene>
<organism evidence="1 2">
    <name type="scientific">Candidatus Sodalis endolongispinus</name>
    <dbReference type="NCBI Taxonomy" id="2812662"/>
    <lineage>
        <taxon>Bacteria</taxon>
        <taxon>Pseudomonadati</taxon>
        <taxon>Pseudomonadota</taxon>
        <taxon>Gammaproteobacteria</taxon>
        <taxon>Enterobacterales</taxon>
        <taxon>Bruguierivoracaceae</taxon>
        <taxon>Sodalis</taxon>
    </lineage>
</organism>
<dbReference type="NCBIfam" id="TIGR01414">
    <property type="entry name" value="autotrans_barl"/>
    <property type="match status" value="1"/>
</dbReference>
<reference evidence="1 2" key="1">
    <citation type="journal article" date="2021" name="Genome Biol. Evol.">
        <title>The evolution of interdependence in a four-way mealybug symbiosis.</title>
        <authorList>
            <person name="Garber A.I."/>
            <person name="Kupper M."/>
            <person name="Laetsch D.R."/>
            <person name="Weldon S.R."/>
            <person name="Ladinsky M.S."/>
            <person name="Bjorkman P.J."/>
            <person name="McCutcheon J.P."/>
        </authorList>
    </citation>
    <scope>NUCLEOTIDE SEQUENCE [LARGE SCALE GENOMIC DNA]</scope>
    <source>
        <strain evidence="1">SOD</strain>
    </source>
</reference>
<dbReference type="EMBL" id="JAFJYC010000002">
    <property type="protein sequence ID" value="MBT9433166.1"/>
    <property type="molecule type" value="Genomic_DNA"/>
</dbReference>
<dbReference type="SUPFAM" id="SSF103515">
    <property type="entry name" value="Autotransporter"/>
    <property type="match status" value="1"/>
</dbReference>
<name>A0ABS5YH63_9GAMM</name>
<protein>
    <submittedName>
        <fullName evidence="1">Autotransporter outer membrane beta-barrel domain-containing protein</fullName>
    </submittedName>
</protein>
<sequence>MEINWLTTSQPFGVQTGHGRYVQDGRRQLTEIKVGHEWQLTPQIGVWSHLAFQRGAGGFSDTAGSLGVKVQF</sequence>
<keyword evidence="2" id="KW-1185">Reference proteome</keyword>
<proteinExistence type="predicted"/>
<dbReference type="Proteomes" id="UP000811282">
    <property type="component" value="Unassembled WGS sequence"/>
</dbReference>
<evidence type="ECO:0000313" key="2">
    <source>
        <dbReference type="Proteomes" id="UP000811282"/>
    </source>
</evidence>
<dbReference type="InterPro" id="IPR036709">
    <property type="entry name" value="Autotransporte_beta_dom_sf"/>
</dbReference>
<comment type="caution">
    <text evidence="1">The sequence shown here is derived from an EMBL/GenBank/DDBJ whole genome shotgun (WGS) entry which is preliminary data.</text>
</comment>